<organism evidence="2 3">
    <name type="scientific">Cronartium quercuum f. sp. fusiforme G11</name>
    <dbReference type="NCBI Taxonomy" id="708437"/>
    <lineage>
        <taxon>Eukaryota</taxon>
        <taxon>Fungi</taxon>
        <taxon>Dikarya</taxon>
        <taxon>Basidiomycota</taxon>
        <taxon>Pucciniomycotina</taxon>
        <taxon>Pucciniomycetes</taxon>
        <taxon>Pucciniales</taxon>
        <taxon>Coleosporiaceae</taxon>
        <taxon>Cronartium</taxon>
    </lineage>
</organism>
<dbReference type="EMBL" id="MU167445">
    <property type="protein sequence ID" value="KAG0140426.1"/>
    <property type="molecule type" value="Genomic_DNA"/>
</dbReference>
<evidence type="ECO:0000256" key="1">
    <source>
        <dbReference type="SAM" id="SignalP"/>
    </source>
</evidence>
<feature type="signal peptide" evidence="1">
    <location>
        <begin position="1"/>
        <end position="22"/>
    </location>
</feature>
<dbReference type="Proteomes" id="UP000886653">
    <property type="component" value="Unassembled WGS sequence"/>
</dbReference>
<dbReference type="PROSITE" id="PS51257">
    <property type="entry name" value="PROKAR_LIPOPROTEIN"/>
    <property type="match status" value="1"/>
</dbReference>
<evidence type="ECO:0000313" key="2">
    <source>
        <dbReference type="EMBL" id="KAG0140426.1"/>
    </source>
</evidence>
<keyword evidence="3" id="KW-1185">Reference proteome</keyword>
<dbReference type="AlphaFoldDB" id="A0A9P6N6D6"/>
<accession>A0A9P6N6D6</accession>
<sequence>MSSRSKFTFLLVLSVFLQSCSQAFLQKQMCKADGSKGWLIDGIQQTALGKQPALSQYPKLEHKGIGNQVHPNEASNLFQVDIGPGDDRAAVSDSIAEFNLPEDLDDAWANEYLIPSSSPVEQSATWGFIHHHQTGMQMLPKIPAPQIQNFNSRMDTTHGPFQYNGAPFPYNNMGQGMPWNFGHNPIEGYQSNFYQQYSPSHPRLPQFHGALTPPTAQYPLHPTGPGTQPVWIPKSPSSSTGTNHQAAPYFPQKLNILAFEPFEIVKLYDHWVQENYCSIFYQGSS</sequence>
<reference evidence="2" key="1">
    <citation type="submission" date="2013-11" db="EMBL/GenBank/DDBJ databases">
        <title>Genome sequence of the fusiform rust pathogen reveals effectors for host alternation and coevolution with pine.</title>
        <authorList>
            <consortium name="DOE Joint Genome Institute"/>
            <person name="Smith K."/>
            <person name="Pendleton A."/>
            <person name="Kubisiak T."/>
            <person name="Anderson C."/>
            <person name="Salamov A."/>
            <person name="Aerts A."/>
            <person name="Riley R."/>
            <person name="Clum A."/>
            <person name="Lindquist E."/>
            <person name="Ence D."/>
            <person name="Campbell M."/>
            <person name="Kronenberg Z."/>
            <person name="Feau N."/>
            <person name="Dhillon B."/>
            <person name="Hamelin R."/>
            <person name="Burleigh J."/>
            <person name="Smith J."/>
            <person name="Yandell M."/>
            <person name="Nelson C."/>
            <person name="Grigoriev I."/>
            <person name="Davis J."/>
        </authorList>
    </citation>
    <scope>NUCLEOTIDE SEQUENCE</scope>
    <source>
        <strain evidence="2">G11</strain>
    </source>
</reference>
<gene>
    <name evidence="2" type="ORF">CROQUDRAFT_690627</name>
</gene>
<keyword evidence="1" id="KW-0732">Signal</keyword>
<feature type="chain" id="PRO_5040188319" evidence="1">
    <location>
        <begin position="23"/>
        <end position="285"/>
    </location>
</feature>
<proteinExistence type="predicted"/>
<protein>
    <submittedName>
        <fullName evidence="2">Uncharacterized protein</fullName>
    </submittedName>
</protein>
<evidence type="ECO:0000313" key="3">
    <source>
        <dbReference type="Proteomes" id="UP000886653"/>
    </source>
</evidence>
<name>A0A9P6N6D6_9BASI</name>
<comment type="caution">
    <text evidence="2">The sequence shown here is derived from an EMBL/GenBank/DDBJ whole genome shotgun (WGS) entry which is preliminary data.</text>
</comment>